<dbReference type="OrthoDB" id="343383at2"/>
<evidence type="ECO:0000256" key="2">
    <source>
        <dbReference type="ARBA" id="ARBA00023125"/>
    </source>
</evidence>
<dbReference type="PANTHER" id="PTHR44688">
    <property type="entry name" value="DNA-BINDING TRANSCRIPTIONAL ACTIVATOR DEVR_DOSR"/>
    <property type="match status" value="1"/>
</dbReference>
<dbReference type="Pfam" id="PF00196">
    <property type="entry name" value="GerE"/>
    <property type="match status" value="1"/>
</dbReference>
<organism evidence="5 6">
    <name type="scientific">Maliponia aquimaris</name>
    <dbReference type="NCBI Taxonomy" id="1673631"/>
    <lineage>
        <taxon>Bacteria</taxon>
        <taxon>Pseudomonadati</taxon>
        <taxon>Pseudomonadota</taxon>
        <taxon>Alphaproteobacteria</taxon>
        <taxon>Rhodobacterales</taxon>
        <taxon>Paracoccaceae</taxon>
        <taxon>Maliponia</taxon>
    </lineage>
</organism>
<keyword evidence="6" id="KW-1185">Reference proteome</keyword>
<dbReference type="InterPro" id="IPR000792">
    <property type="entry name" value="Tscrpt_reg_LuxR_C"/>
</dbReference>
<reference evidence="5 6" key="1">
    <citation type="submission" date="2017-05" db="EMBL/GenBank/DDBJ databases">
        <authorList>
            <person name="Song R."/>
            <person name="Chenine A.L."/>
            <person name="Ruprecht R.M."/>
        </authorList>
    </citation>
    <scope>NUCLEOTIDE SEQUENCE [LARGE SCALE GENOMIC DNA]</scope>
    <source>
        <strain evidence="5 6">CECT 8898</strain>
    </source>
</reference>
<keyword evidence="3" id="KW-0804">Transcription</keyword>
<dbReference type="AlphaFoldDB" id="A0A238K726"/>
<evidence type="ECO:0000313" key="6">
    <source>
        <dbReference type="Proteomes" id="UP000207598"/>
    </source>
</evidence>
<evidence type="ECO:0000256" key="3">
    <source>
        <dbReference type="ARBA" id="ARBA00023163"/>
    </source>
</evidence>
<dbReference type="InterPro" id="IPR016032">
    <property type="entry name" value="Sig_transdc_resp-reg_C-effctor"/>
</dbReference>
<dbReference type="EMBL" id="FXYF01000004">
    <property type="protein sequence ID" value="SMX38721.1"/>
    <property type="molecule type" value="Genomic_DNA"/>
</dbReference>
<proteinExistence type="predicted"/>
<name>A0A238K726_9RHOB</name>
<dbReference type="GO" id="GO:0006355">
    <property type="term" value="P:regulation of DNA-templated transcription"/>
    <property type="evidence" value="ECO:0007669"/>
    <property type="project" value="InterPro"/>
</dbReference>
<dbReference type="InterPro" id="IPR036388">
    <property type="entry name" value="WH-like_DNA-bd_sf"/>
</dbReference>
<feature type="domain" description="HTH luxR-type" evidence="4">
    <location>
        <begin position="196"/>
        <end position="261"/>
    </location>
</feature>
<evidence type="ECO:0000256" key="1">
    <source>
        <dbReference type="ARBA" id="ARBA00023015"/>
    </source>
</evidence>
<gene>
    <name evidence="5" type="ORF">MAA8898_01686</name>
</gene>
<accession>A0A238K726</accession>
<evidence type="ECO:0000259" key="4">
    <source>
        <dbReference type="PROSITE" id="PS50043"/>
    </source>
</evidence>
<dbReference type="PROSITE" id="PS50043">
    <property type="entry name" value="HTH_LUXR_2"/>
    <property type="match status" value="1"/>
</dbReference>
<sequence>MRAFPNSAEHHLGRAIGALGSEDFAAVFYAWLDRCLDIDNATMLTYFQSRRPEVLFTRTREPRVHEKLESDYIPGAYLLDPFHDLHVRRVPEGLYRLRDIAPDQFHRNEYFAAYYRRTTLIDEIAFVSYPATGVSVQVCLGKDASSGRIFSARDLDTAQRLAPIACGLSRMQWAGLSSSGDFTESALAEQLIAALERQHGIGLSRRQAEVALLILRGHSSMSIGLQLGVSAQTVKVFRKQLYRKCAIASQAQLFSLVMPLLSA</sequence>
<dbReference type="PANTHER" id="PTHR44688:SF16">
    <property type="entry name" value="DNA-BINDING TRANSCRIPTIONAL ACTIVATOR DEVR_DOSR"/>
    <property type="match status" value="1"/>
</dbReference>
<dbReference type="SUPFAM" id="SSF46894">
    <property type="entry name" value="C-terminal effector domain of the bipartite response regulators"/>
    <property type="match status" value="1"/>
</dbReference>
<dbReference type="Gene3D" id="1.10.10.10">
    <property type="entry name" value="Winged helix-like DNA-binding domain superfamily/Winged helix DNA-binding domain"/>
    <property type="match status" value="1"/>
</dbReference>
<dbReference type="Proteomes" id="UP000207598">
    <property type="component" value="Unassembled WGS sequence"/>
</dbReference>
<keyword evidence="1" id="KW-0805">Transcription regulation</keyword>
<dbReference type="PRINTS" id="PR00038">
    <property type="entry name" value="HTHLUXR"/>
</dbReference>
<dbReference type="GO" id="GO:0003677">
    <property type="term" value="F:DNA binding"/>
    <property type="evidence" value="ECO:0007669"/>
    <property type="project" value="UniProtKB-KW"/>
</dbReference>
<keyword evidence="2" id="KW-0238">DNA-binding</keyword>
<protein>
    <submittedName>
        <fullName evidence="5">Bacterial regulatory proteins, luxR family</fullName>
    </submittedName>
</protein>
<dbReference type="SMART" id="SM00421">
    <property type="entry name" value="HTH_LUXR"/>
    <property type="match status" value="1"/>
</dbReference>
<evidence type="ECO:0000313" key="5">
    <source>
        <dbReference type="EMBL" id="SMX38721.1"/>
    </source>
</evidence>